<name>A0A2K5Z864_MANLE</name>
<organism evidence="1 2">
    <name type="scientific">Mandrillus leucophaeus</name>
    <name type="common">Drill</name>
    <name type="synonym">Papio leucophaeus</name>
    <dbReference type="NCBI Taxonomy" id="9568"/>
    <lineage>
        <taxon>Eukaryota</taxon>
        <taxon>Metazoa</taxon>
        <taxon>Chordata</taxon>
        <taxon>Craniata</taxon>
        <taxon>Vertebrata</taxon>
        <taxon>Euteleostomi</taxon>
        <taxon>Mammalia</taxon>
        <taxon>Eutheria</taxon>
        <taxon>Euarchontoglires</taxon>
        <taxon>Primates</taxon>
        <taxon>Haplorrhini</taxon>
        <taxon>Catarrhini</taxon>
        <taxon>Cercopithecidae</taxon>
        <taxon>Cercopithecinae</taxon>
        <taxon>Mandrillus</taxon>
    </lineage>
</organism>
<dbReference type="AlphaFoldDB" id="A0A2K5Z864"/>
<keyword evidence="2" id="KW-1185">Reference proteome</keyword>
<proteinExistence type="predicted"/>
<evidence type="ECO:0000313" key="1">
    <source>
        <dbReference type="Ensembl" id="ENSMLEP00000024011.1"/>
    </source>
</evidence>
<protein>
    <submittedName>
        <fullName evidence="1">Uncharacterized protein</fullName>
    </submittedName>
</protein>
<evidence type="ECO:0000313" key="2">
    <source>
        <dbReference type="Proteomes" id="UP000233140"/>
    </source>
</evidence>
<dbReference type="Ensembl" id="ENSMLET00000047532.1">
    <property type="protein sequence ID" value="ENSMLEP00000024011.1"/>
    <property type="gene ID" value="ENSMLEG00000036164.1"/>
</dbReference>
<sequence length="203" mass="21416">MAFLMLVDPLIRKPDAYTEQLHNEEENEVRGPWAPACVCCIPRGTPSKHSPGARGRCPAAVEAAGAGAAEDSLRSAQDAQLDGLIWLGQGLNTMAASFQAGQSGGLLLPSLGASFPFKSPWHFSSSSLTLEILYLTILIREEGCGLRSLLSPWVFGVEGRGKAGPKGMQTFEAASGVDAVSLSWLHSCRLPAPSLGNVVTLGR</sequence>
<dbReference type="Proteomes" id="UP000233140">
    <property type="component" value="Unassembled WGS sequence"/>
</dbReference>
<accession>A0A2K5Z864</accession>
<reference evidence="1" key="2">
    <citation type="submission" date="2025-09" db="UniProtKB">
        <authorList>
            <consortium name="Ensembl"/>
        </authorList>
    </citation>
    <scope>IDENTIFICATION</scope>
</reference>
<reference evidence="1" key="1">
    <citation type="submission" date="2025-08" db="UniProtKB">
        <authorList>
            <consortium name="Ensembl"/>
        </authorList>
    </citation>
    <scope>IDENTIFICATION</scope>
</reference>